<dbReference type="InterPro" id="IPR010982">
    <property type="entry name" value="Lambda_DNA-bd_dom_sf"/>
</dbReference>
<name>A6GJL6_9BACT</name>
<dbReference type="CDD" id="cd00093">
    <property type="entry name" value="HTH_XRE"/>
    <property type="match status" value="1"/>
</dbReference>
<organism evidence="3 4">
    <name type="scientific">Plesiocystis pacifica SIR-1</name>
    <dbReference type="NCBI Taxonomy" id="391625"/>
    <lineage>
        <taxon>Bacteria</taxon>
        <taxon>Pseudomonadati</taxon>
        <taxon>Myxococcota</taxon>
        <taxon>Polyangia</taxon>
        <taxon>Nannocystales</taxon>
        <taxon>Nannocystaceae</taxon>
        <taxon>Plesiocystis</taxon>
    </lineage>
</organism>
<dbReference type="SUPFAM" id="SSF47413">
    <property type="entry name" value="lambda repressor-like DNA-binding domains"/>
    <property type="match status" value="1"/>
</dbReference>
<evidence type="ECO:0000256" key="1">
    <source>
        <dbReference type="ARBA" id="ARBA00023125"/>
    </source>
</evidence>
<dbReference type="STRING" id="391625.PPSIR1_14800"/>
<gene>
    <name evidence="3" type="ORF">PPSIR1_14800</name>
</gene>
<dbReference type="GO" id="GO:0003700">
    <property type="term" value="F:DNA-binding transcription factor activity"/>
    <property type="evidence" value="ECO:0007669"/>
    <property type="project" value="TreeGrafter"/>
</dbReference>
<dbReference type="Gene3D" id="1.10.260.40">
    <property type="entry name" value="lambda repressor-like DNA-binding domains"/>
    <property type="match status" value="1"/>
</dbReference>
<proteinExistence type="predicted"/>
<evidence type="ECO:0000313" key="3">
    <source>
        <dbReference type="EMBL" id="EDM73926.1"/>
    </source>
</evidence>
<dbReference type="InterPro" id="IPR001387">
    <property type="entry name" value="Cro/C1-type_HTH"/>
</dbReference>
<comment type="caution">
    <text evidence="3">The sequence shown here is derived from an EMBL/GenBank/DDBJ whole genome shotgun (WGS) entry which is preliminary data.</text>
</comment>
<dbReference type="Proteomes" id="UP000005801">
    <property type="component" value="Unassembled WGS sequence"/>
</dbReference>
<dbReference type="SMART" id="SM00530">
    <property type="entry name" value="HTH_XRE"/>
    <property type="match status" value="1"/>
</dbReference>
<dbReference type="PANTHER" id="PTHR46797:SF1">
    <property type="entry name" value="METHYLPHOSPHONATE SYNTHASE"/>
    <property type="match status" value="1"/>
</dbReference>
<evidence type="ECO:0000259" key="2">
    <source>
        <dbReference type="PROSITE" id="PS50943"/>
    </source>
</evidence>
<evidence type="ECO:0000313" key="4">
    <source>
        <dbReference type="Proteomes" id="UP000005801"/>
    </source>
</evidence>
<sequence>MATLFSAEPAEVVRKIDPKQFGRHLRSLRNARGLTQELLAERSDLSSDTIRRLEAGTFSPSLNTLAGVASGLRLRLSTLFMSYEDGSLTQEQEIVDMLLGRSSEELDVLVKVLRVLLDK</sequence>
<dbReference type="eggNOG" id="COG1813">
    <property type="taxonomic scope" value="Bacteria"/>
</dbReference>
<dbReference type="EMBL" id="ABCS01000161">
    <property type="protein sequence ID" value="EDM73926.1"/>
    <property type="molecule type" value="Genomic_DNA"/>
</dbReference>
<dbReference type="Pfam" id="PF13560">
    <property type="entry name" value="HTH_31"/>
    <property type="match status" value="1"/>
</dbReference>
<feature type="domain" description="HTH cro/C1-type" evidence="2">
    <location>
        <begin position="25"/>
        <end position="79"/>
    </location>
</feature>
<accession>A6GJL6</accession>
<keyword evidence="4" id="KW-1185">Reference proteome</keyword>
<reference evidence="3 4" key="1">
    <citation type="submission" date="2007-06" db="EMBL/GenBank/DDBJ databases">
        <authorList>
            <person name="Shimkets L."/>
            <person name="Ferriera S."/>
            <person name="Johnson J."/>
            <person name="Kravitz S."/>
            <person name="Beeson K."/>
            <person name="Sutton G."/>
            <person name="Rogers Y.-H."/>
            <person name="Friedman R."/>
            <person name="Frazier M."/>
            <person name="Venter J.C."/>
        </authorList>
    </citation>
    <scope>NUCLEOTIDE SEQUENCE [LARGE SCALE GENOMIC DNA]</scope>
    <source>
        <strain evidence="3 4">SIR-1</strain>
    </source>
</reference>
<dbReference type="GO" id="GO:0005829">
    <property type="term" value="C:cytosol"/>
    <property type="evidence" value="ECO:0007669"/>
    <property type="project" value="TreeGrafter"/>
</dbReference>
<keyword evidence="1 3" id="KW-0238">DNA-binding</keyword>
<protein>
    <submittedName>
        <fullName evidence="3">DNA-binding protein</fullName>
    </submittedName>
</protein>
<dbReference type="InterPro" id="IPR050807">
    <property type="entry name" value="TransReg_Diox_bact_type"/>
</dbReference>
<dbReference type="AlphaFoldDB" id="A6GJL6"/>
<dbReference type="GO" id="GO:0003677">
    <property type="term" value="F:DNA binding"/>
    <property type="evidence" value="ECO:0007669"/>
    <property type="project" value="UniProtKB-KW"/>
</dbReference>
<dbReference type="PANTHER" id="PTHR46797">
    <property type="entry name" value="HTH-TYPE TRANSCRIPTIONAL REGULATOR"/>
    <property type="match status" value="1"/>
</dbReference>
<dbReference type="PROSITE" id="PS50943">
    <property type="entry name" value="HTH_CROC1"/>
    <property type="match status" value="1"/>
</dbReference>